<dbReference type="InterPro" id="IPR036508">
    <property type="entry name" value="Chitin-bd_dom_sf"/>
</dbReference>
<proteinExistence type="predicted"/>
<feature type="signal peptide" evidence="1">
    <location>
        <begin position="1"/>
        <end position="18"/>
    </location>
</feature>
<dbReference type="GO" id="GO:0008061">
    <property type="term" value="F:chitin binding"/>
    <property type="evidence" value="ECO:0007669"/>
    <property type="project" value="InterPro"/>
</dbReference>
<protein>
    <recommendedName>
        <fullName evidence="2">Chitin-binding type-2 domain-containing protein</fullName>
    </recommendedName>
</protein>
<name>A0AAD9NQX5_RIDPI</name>
<accession>A0AAD9NQX5</accession>
<reference evidence="3" key="1">
    <citation type="journal article" date="2023" name="Mol. Biol. Evol.">
        <title>Third-Generation Sequencing Reveals the Adaptive Role of the Epigenome in Three Deep-Sea Polychaetes.</title>
        <authorList>
            <person name="Perez M."/>
            <person name="Aroh O."/>
            <person name="Sun Y."/>
            <person name="Lan Y."/>
            <person name="Juniper S.K."/>
            <person name="Young C.R."/>
            <person name="Angers B."/>
            <person name="Qian P.Y."/>
        </authorList>
    </citation>
    <scope>NUCLEOTIDE SEQUENCE</scope>
    <source>
        <strain evidence="3">R07B-5</strain>
    </source>
</reference>
<dbReference type="GO" id="GO:0005576">
    <property type="term" value="C:extracellular region"/>
    <property type="evidence" value="ECO:0007669"/>
    <property type="project" value="InterPro"/>
</dbReference>
<dbReference type="Pfam" id="PF01607">
    <property type="entry name" value="CBM_14"/>
    <property type="match status" value="1"/>
</dbReference>
<dbReference type="EMBL" id="JAODUO010000513">
    <property type="protein sequence ID" value="KAK2179110.1"/>
    <property type="molecule type" value="Genomic_DNA"/>
</dbReference>
<organism evidence="3 4">
    <name type="scientific">Ridgeia piscesae</name>
    <name type="common">Tubeworm</name>
    <dbReference type="NCBI Taxonomy" id="27915"/>
    <lineage>
        <taxon>Eukaryota</taxon>
        <taxon>Metazoa</taxon>
        <taxon>Spiralia</taxon>
        <taxon>Lophotrochozoa</taxon>
        <taxon>Annelida</taxon>
        <taxon>Polychaeta</taxon>
        <taxon>Sedentaria</taxon>
        <taxon>Canalipalpata</taxon>
        <taxon>Sabellida</taxon>
        <taxon>Siboglinidae</taxon>
        <taxon>Ridgeia</taxon>
    </lineage>
</organism>
<sequence>MNTLTFVVLALASVAVSAQWNPHHCGSSCDGLPDGQYPTVCKGCPHYYECRNGILTFKKCRGNSCYNPVLNRCQQYCPSGRHGISNCIGVPDGDYQHCNLCSIYTECKKGHIDVGMCPFPLNWDDNVKKCVRYSSTCSRWFYQ</sequence>
<dbReference type="Proteomes" id="UP001209878">
    <property type="component" value="Unassembled WGS sequence"/>
</dbReference>
<keyword evidence="1" id="KW-0732">Signal</keyword>
<feature type="chain" id="PRO_5042038563" description="Chitin-binding type-2 domain-containing protein" evidence="1">
    <location>
        <begin position="19"/>
        <end position="143"/>
    </location>
</feature>
<evidence type="ECO:0000313" key="4">
    <source>
        <dbReference type="Proteomes" id="UP001209878"/>
    </source>
</evidence>
<keyword evidence="4" id="KW-1185">Reference proteome</keyword>
<gene>
    <name evidence="3" type="ORF">NP493_513g01017</name>
</gene>
<dbReference type="InterPro" id="IPR002557">
    <property type="entry name" value="Chitin-bd_dom"/>
</dbReference>
<evidence type="ECO:0000259" key="2">
    <source>
        <dbReference type="Pfam" id="PF01607"/>
    </source>
</evidence>
<feature type="domain" description="Chitin-binding type-2" evidence="2">
    <location>
        <begin position="29"/>
        <end position="74"/>
    </location>
</feature>
<dbReference type="AlphaFoldDB" id="A0AAD9NQX5"/>
<dbReference type="SUPFAM" id="SSF57625">
    <property type="entry name" value="Invertebrate chitin-binding proteins"/>
    <property type="match status" value="1"/>
</dbReference>
<comment type="caution">
    <text evidence="3">The sequence shown here is derived from an EMBL/GenBank/DDBJ whole genome shotgun (WGS) entry which is preliminary data.</text>
</comment>
<evidence type="ECO:0000313" key="3">
    <source>
        <dbReference type="EMBL" id="KAK2179110.1"/>
    </source>
</evidence>
<evidence type="ECO:0000256" key="1">
    <source>
        <dbReference type="SAM" id="SignalP"/>
    </source>
</evidence>